<dbReference type="STRING" id="1760988.SAMN02949497_1339"/>
<dbReference type="AlphaFoldDB" id="A0A1Y6CUP9"/>
<dbReference type="SUPFAM" id="SSF51735">
    <property type="entry name" value="NAD(P)-binding Rossmann-fold domains"/>
    <property type="match status" value="1"/>
</dbReference>
<reference evidence="1 2" key="1">
    <citation type="submission" date="2016-12" db="EMBL/GenBank/DDBJ databases">
        <authorList>
            <person name="Song W.-J."/>
            <person name="Kurnit D.M."/>
        </authorList>
    </citation>
    <scope>NUCLEOTIDE SEQUENCE [LARGE SCALE GENOMIC DNA]</scope>
    <source>
        <strain evidence="1 2">175</strain>
    </source>
</reference>
<keyword evidence="2" id="KW-1185">Reference proteome</keyword>
<dbReference type="RefSeq" id="WP_085211073.1">
    <property type="nucleotide sequence ID" value="NZ_FXAM01000001.1"/>
</dbReference>
<proteinExistence type="predicted"/>
<dbReference type="InterPro" id="IPR036291">
    <property type="entry name" value="NAD(P)-bd_dom_sf"/>
</dbReference>
<sequence>MTTVLITGANRGLGLEFCRQYAESGWRVLAGCREPETAGALRGLADSYPQLSLHRLDLGQFGQIDALAQELADQPIDVLLSNAGVYGDSAQTGFGKLDYAAWRRVLDINLLAPVKLAEAFQPQLGLGSRKLIVALTSLMGSIADNTSGGSILYRSSKAALNAAMKSLSLELRPQGVGVLLLHPGWVKTDMGGPDAPTLPEASVAGMRRVIESYGPGDSGRFLDFQGRPLPW</sequence>
<dbReference type="PANTHER" id="PTHR45458">
    <property type="entry name" value="SHORT-CHAIN DEHYDROGENASE/REDUCTASE SDR"/>
    <property type="match status" value="1"/>
</dbReference>
<dbReference type="CDD" id="cd05325">
    <property type="entry name" value="carb_red_sniffer_like_SDR_c"/>
    <property type="match status" value="1"/>
</dbReference>
<dbReference type="PRINTS" id="PR00081">
    <property type="entry name" value="GDHRDH"/>
</dbReference>
<protein>
    <submittedName>
        <fullName evidence="1">NAD(P)-dependent dehydrogenase, short-chain alcohol dehydrogenase family</fullName>
    </submittedName>
</protein>
<dbReference type="Pfam" id="PF00106">
    <property type="entry name" value="adh_short"/>
    <property type="match status" value="1"/>
</dbReference>
<organism evidence="1 2">
    <name type="scientific">Methylomagnum ishizawai</name>
    <dbReference type="NCBI Taxonomy" id="1760988"/>
    <lineage>
        <taxon>Bacteria</taxon>
        <taxon>Pseudomonadati</taxon>
        <taxon>Pseudomonadota</taxon>
        <taxon>Gammaproteobacteria</taxon>
        <taxon>Methylococcales</taxon>
        <taxon>Methylococcaceae</taxon>
        <taxon>Methylomagnum</taxon>
    </lineage>
</organism>
<gene>
    <name evidence="1" type="ORF">SAMN02949497_1339</name>
</gene>
<dbReference type="Gene3D" id="3.40.50.720">
    <property type="entry name" value="NAD(P)-binding Rossmann-like Domain"/>
    <property type="match status" value="1"/>
</dbReference>
<dbReference type="OrthoDB" id="5786478at2"/>
<accession>A0A1Y6CUP9</accession>
<dbReference type="InterPro" id="IPR052184">
    <property type="entry name" value="SDR_enzymes"/>
</dbReference>
<dbReference type="Proteomes" id="UP000192923">
    <property type="component" value="Unassembled WGS sequence"/>
</dbReference>
<evidence type="ECO:0000313" key="1">
    <source>
        <dbReference type="EMBL" id="SMF94037.1"/>
    </source>
</evidence>
<dbReference type="EMBL" id="FXAM01000001">
    <property type="protein sequence ID" value="SMF94037.1"/>
    <property type="molecule type" value="Genomic_DNA"/>
</dbReference>
<dbReference type="GO" id="GO:0016616">
    <property type="term" value="F:oxidoreductase activity, acting on the CH-OH group of donors, NAD or NADP as acceptor"/>
    <property type="evidence" value="ECO:0007669"/>
    <property type="project" value="TreeGrafter"/>
</dbReference>
<dbReference type="InterPro" id="IPR002347">
    <property type="entry name" value="SDR_fam"/>
</dbReference>
<name>A0A1Y6CUP9_9GAMM</name>
<evidence type="ECO:0000313" key="2">
    <source>
        <dbReference type="Proteomes" id="UP000192923"/>
    </source>
</evidence>
<dbReference type="PANTHER" id="PTHR45458:SF1">
    <property type="entry name" value="SHORT CHAIN DEHYDROGENASE"/>
    <property type="match status" value="1"/>
</dbReference>